<sequence length="61" mass="6977">MNPQTLLRFLPSKALAGLHLTQIVMDEMPESFDVIVARHPRFSDEPLQKGVISQLEEHHID</sequence>
<gene>
    <name evidence="1" type="ORF">GCM10009332_06530</name>
</gene>
<keyword evidence="2" id="KW-1185">Reference proteome</keyword>
<organism evidence="1 2">
    <name type="scientific">Shewanella gelidii</name>
    <dbReference type="NCBI Taxonomy" id="1642821"/>
    <lineage>
        <taxon>Bacteria</taxon>
        <taxon>Pseudomonadati</taxon>
        <taxon>Pseudomonadota</taxon>
        <taxon>Gammaproteobacteria</taxon>
        <taxon>Alteromonadales</taxon>
        <taxon>Shewanellaceae</taxon>
        <taxon>Shewanella</taxon>
    </lineage>
</organism>
<name>A0A917JLN7_9GAMM</name>
<comment type="caution">
    <text evidence="1">The sequence shown here is derived from an EMBL/GenBank/DDBJ whole genome shotgun (WGS) entry which is preliminary data.</text>
</comment>
<dbReference type="Proteomes" id="UP000613743">
    <property type="component" value="Unassembled WGS sequence"/>
</dbReference>
<accession>A0A917JLN7</accession>
<evidence type="ECO:0000313" key="2">
    <source>
        <dbReference type="Proteomes" id="UP000613743"/>
    </source>
</evidence>
<evidence type="ECO:0000313" key="1">
    <source>
        <dbReference type="EMBL" id="GGI71861.1"/>
    </source>
</evidence>
<dbReference type="AlphaFoldDB" id="A0A917JLN7"/>
<protein>
    <submittedName>
        <fullName evidence="1">Uncharacterized protein</fullName>
    </submittedName>
</protein>
<dbReference type="EMBL" id="BMPZ01000001">
    <property type="protein sequence ID" value="GGI71861.1"/>
    <property type="molecule type" value="Genomic_DNA"/>
</dbReference>
<reference evidence="1" key="1">
    <citation type="journal article" date="2014" name="Int. J. Syst. Evol. Microbiol.">
        <title>Complete genome sequence of Corynebacterium casei LMG S-19264T (=DSM 44701T), isolated from a smear-ripened cheese.</title>
        <authorList>
            <consortium name="US DOE Joint Genome Institute (JGI-PGF)"/>
            <person name="Walter F."/>
            <person name="Albersmeier A."/>
            <person name="Kalinowski J."/>
            <person name="Ruckert C."/>
        </authorList>
    </citation>
    <scope>NUCLEOTIDE SEQUENCE</scope>
    <source>
        <strain evidence="1">JCM 30804</strain>
    </source>
</reference>
<reference evidence="1" key="2">
    <citation type="submission" date="2020-09" db="EMBL/GenBank/DDBJ databases">
        <authorList>
            <person name="Sun Q."/>
            <person name="Ohkuma M."/>
        </authorList>
    </citation>
    <scope>NUCLEOTIDE SEQUENCE</scope>
    <source>
        <strain evidence="1">JCM 30804</strain>
    </source>
</reference>
<proteinExistence type="predicted"/>
<dbReference type="RefSeq" id="WP_229779707.1">
    <property type="nucleotide sequence ID" value="NZ_BMPZ01000001.1"/>
</dbReference>